<evidence type="ECO:0008006" key="4">
    <source>
        <dbReference type="Google" id="ProtNLM"/>
    </source>
</evidence>
<gene>
    <name evidence="2" type="ORF">CALMAC_LOCUS16917</name>
</gene>
<reference evidence="2 3" key="1">
    <citation type="submission" date="2019-01" db="EMBL/GenBank/DDBJ databases">
        <authorList>
            <person name="Sayadi A."/>
        </authorList>
    </citation>
    <scope>NUCLEOTIDE SEQUENCE [LARGE SCALE GENOMIC DNA]</scope>
</reference>
<keyword evidence="3" id="KW-1185">Reference proteome</keyword>
<feature type="region of interest" description="Disordered" evidence="1">
    <location>
        <begin position="240"/>
        <end position="278"/>
    </location>
</feature>
<sequence length="278" mass="32716">MASRQEDIDDTDNPISTGVVDLSSFLHEMMLENRRRDQMIEKMFETMSEQSRRSPQNDTVSNLAVMPEILRNLGTFDGDVAKARRWLDSLISAKALHMLPDTYMLETARTRLVSGAKFWYISKKNEINNWESFVHKFKQSFYPKESIAVKLKIMENRIQRKGENIQAYFYEKLTLCQELNLDFSEIKEQLLLGLYSRNLSDAMFARNHEDSDELLSDIQQYIDFENRRQQRFGHSRIVNEQHDNSRTMLSQESRRESSRHTQDNGRENRQILGASTFP</sequence>
<proteinExistence type="predicted"/>
<name>A0A653DEI6_CALMS</name>
<evidence type="ECO:0000313" key="3">
    <source>
        <dbReference type="Proteomes" id="UP000410492"/>
    </source>
</evidence>
<evidence type="ECO:0000256" key="1">
    <source>
        <dbReference type="SAM" id="MobiDB-lite"/>
    </source>
</evidence>
<protein>
    <recommendedName>
        <fullName evidence="4">Retrotransposon gag domain-containing protein</fullName>
    </recommendedName>
</protein>
<organism evidence="2 3">
    <name type="scientific">Callosobruchus maculatus</name>
    <name type="common">Southern cowpea weevil</name>
    <name type="synonym">Pulse bruchid</name>
    <dbReference type="NCBI Taxonomy" id="64391"/>
    <lineage>
        <taxon>Eukaryota</taxon>
        <taxon>Metazoa</taxon>
        <taxon>Ecdysozoa</taxon>
        <taxon>Arthropoda</taxon>
        <taxon>Hexapoda</taxon>
        <taxon>Insecta</taxon>
        <taxon>Pterygota</taxon>
        <taxon>Neoptera</taxon>
        <taxon>Endopterygota</taxon>
        <taxon>Coleoptera</taxon>
        <taxon>Polyphaga</taxon>
        <taxon>Cucujiformia</taxon>
        <taxon>Chrysomeloidea</taxon>
        <taxon>Chrysomelidae</taxon>
        <taxon>Bruchinae</taxon>
        <taxon>Bruchini</taxon>
        <taxon>Callosobruchus</taxon>
    </lineage>
</organism>
<accession>A0A653DEI6</accession>
<dbReference type="EMBL" id="CAACVG010011667">
    <property type="protein sequence ID" value="VEN58604.1"/>
    <property type="molecule type" value="Genomic_DNA"/>
</dbReference>
<dbReference type="OrthoDB" id="6775947at2759"/>
<feature type="non-terminal residue" evidence="2">
    <location>
        <position position="278"/>
    </location>
</feature>
<feature type="compositionally biased region" description="Basic and acidic residues" evidence="1">
    <location>
        <begin position="252"/>
        <end position="269"/>
    </location>
</feature>
<dbReference type="AlphaFoldDB" id="A0A653DEI6"/>
<dbReference type="Proteomes" id="UP000410492">
    <property type="component" value="Unassembled WGS sequence"/>
</dbReference>
<evidence type="ECO:0000313" key="2">
    <source>
        <dbReference type="EMBL" id="VEN58604.1"/>
    </source>
</evidence>